<proteinExistence type="predicted"/>
<organism evidence="2">
    <name type="scientific">Caldilinea aerophila</name>
    <dbReference type="NCBI Taxonomy" id="133453"/>
    <lineage>
        <taxon>Bacteria</taxon>
        <taxon>Bacillati</taxon>
        <taxon>Chloroflexota</taxon>
        <taxon>Caldilineae</taxon>
        <taxon>Caldilineales</taxon>
        <taxon>Caldilineaceae</taxon>
        <taxon>Caldilinea</taxon>
    </lineage>
</organism>
<dbReference type="AlphaFoldDB" id="A0A7C1JI85"/>
<evidence type="ECO:0008006" key="3">
    <source>
        <dbReference type="Google" id="ProtNLM"/>
    </source>
</evidence>
<dbReference type="EMBL" id="DSMG01000017">
    <property type="protein sequence ID" value="HDX30146.1"/>
    <property type="molecule type" value="Genomic_DNA"/>
</dbReference>
<dbReference type="PANTHER" id="PTHR47545:SF1">
    <property type="entry name" value="MULTIFUNCTIONAL CCA PROTEIN"/>
    <property type="match status" value="1"/>
</dbReference>
<evidence type="ECO:0000256" key="1">
    <source>
        <dbReference type="ARBA" id="ARBA00022741"/>
    </source>
</evidence>
<accession>A0A7C1JI85</accession>
<evidence type="ECO:0000313" key="2">
    <source>
        <dbReference type="EMBL" id="HDX30146.1"/>
    </source>
</evidence>
<reference evidence="2" key="1">
    <citation type="journal article" date="2020" name="mSystems">
        <title>Genome- and Community-Level Interaction Insights into Carbon Utilization and Element Cycling Functions of Hydrothermarchaeota in Hydrothermal Sediment.</title>
        <authorList>
            <person name="Zhou Z."/>
            <person name="Liu Y."/>
            <person name="Xu W."/>
            <person name="Pan J."/>
            <person name="Luo Z.H."/>
            <person name="Li M."/>
        </authorList>
    </citation>
    <scope>NUCLEOTIDE SEQUENCE [LARGE SCALE GENOMIC DNA]</scope>
    <source>
        <strain evidence="2">SpSt-289</strain>
    </source>
</reference>
<gene>
    <name evidence="2" type="ORF">ENQ20_01480</name>
</gene>
<dbReference type="Gene3D" id="1.10.3090.10">
    <property type="entry name" value="cca-adding enzyme, domain 2"/>
    <property type="match status" value="1"/>
</dbReference>
<keyword evidence="1" id="KW-0547">Nucleotide-binding</keyword>
<sequence>MRAIRTPEGRRLEEFLMRCRAATLWRALSEEWLNALIPGIRLLIGCDQGNDMHLEGDAATHTVMTCMALPIFARRYLEREPDFVERLAALIHDWKKPVCRRGFVQKPPFLGHEMAAAAEVPSLARRIGLSAAEIERLHFVVANHGVVHMFPHLPAEKRRQLVTSPHWASLGLLQAADAYSCWLPGGGHLPIHWELLEWEALTCSEAVLSPILFSPITPIDLSAQTYAQQL</sequence>
<name>A0A7C1JI85_9CHLR</name>
<protein>
    <recommendedName>
        <fullName evidence="3">HD domain-containing protein</fullName>
    </recommendedName>
</protein>
<dbReference type="SUPFAM" id="SSF109604">
    <property type="entry name" value="HD-domain/PDEase-like"/>
    <property type="match status" value="1"/>
</dbReference>
<comment type="caution">
    <text evidence="2">The sequence shown here is derived from an EMBL/GenBank/DDBJ whole genome shotgun (WGS) entry which is preliminary data.</text>
</comment>
<dbReference type="PANTHER" id="PTHR47545">
    <property type="entry name" value="MULTIFUNCTIONAL CCA PROTEIN"/>
    <property type="match status" value="1"/>
</dbReference>
<dbReference type="GO" id="GO:0000166">
    <property type="term" value="F:nucleotide binding"/>
    <property type="evidence" value="ECO:0007669"/>
    <property type="project" value="UniProtKB-KW"/>
</dbReference>
<dbReference type="InterPro" id="IPR050124">
    <property type="entry name" value="tRNA_CCA-adding_enzyme"/>
</dbReference>